<feature type="domain" description="NB-ARC" evidence="4">
    <location>
        <begin position="177"/>
        <end position="347"/>
    </location>
</feature>
<dbReference type="Gene3D" id="1.10.10.10">
    <property type="entry name" value="Winged helix-like DNA-binding domain superfamily/Winged helix DNA-binding domain"/>
    <property type="match status" value="1"/>
</dbReference>
<dbReference type="SUPFAM" id="SSF52058">
    <property type="entry name" value="L domain-like"/>
    <property type="match status" value="1"/>
</dbReference>
<feature type="domain" description="Disease resistance R13L4/SHOC-2-like LRR" evidence="7">
    <location>
        <begin position="546"/>
        <end position="877"/>
    </location>
</feature>
<accession>A0AA49K7D2</accession>
<proteinExistence type="evidence at transcript level"/>
<keyword evidence="1" id="KW-0677">Repeat</keyword>
<dbReference type="InterPro" id="IPR058922">
    <property type="entry name" value="WHD_DRP"/>
</dbReference>
<feature type="domain" description="Disease resistance N-terminal" evidence="5">
    <location>
        <begin position="5"/>
        <end position="94"/>
    </location>
</feature>
<dbReference type="Pfam" id="PF00931">
    <property type="entry name" value="NB-ARC"/>
    <property type="match status" value="1"/>
</dbReference>
<organism evidence="8">
    <name type="scientific">Morus macroura</name>
    <dbReference type="NCBI Taxonomy" id="191188"/>
    <lineage>
        <taxon>Eukaryota</taxon>
        <taxon>Viridiplantae</taxon>
        <taxon>Streptophyta</taxon>
        <taxon>Embryophyta</taxon>
        <taxon>Tracheophyta</taxon>
        <taxon>Spermatophyta</taxon>
        <taxon>Magnoliopsida</taxon>
        <taxon>eudicotyledons</taxon>
        <taxon>Gunneridae</taxon>
        <taxon>Pentapetalae</taxon>
        <taxon>rosids</taxon>
        <taxon>fabids</taxon>
        <taxon>Rosales</taxon>
        <taxon>Moraceae</taxon>
        <taxon>Moreae</taxon>
        <taxon>Morus</taxon>
    </lineage>
</organism>
<dbReference type="SUPFAM" id="SSF52540">
    <property type="entry name" value="P-loop containing nucleoside triphosphate hydrolases"/>
    <property type="match status" value="1"/>
</dbReference>
<evidence type="ECO:0000256" key="2">
    <source>
        <dbReference type="ARBA" id="ARBA00022741"/>
    </source>
</evidence>
<evidence type="ECO:0000259" key="5">
    <source>
        <dbReference type="Pfam" id="PF18052"/>
    </source>
</evidence>
<dbReference type="Pfam" id="PF23598">
    <property type="entry name" value="LRR_14"/>
    <property type="match status" value="1"/>
</dbReference>
<keyword evidence="2" id="KW-0547">Nucleotide-binding</keyword>
<dbReference type="PRINTS" id="PR00364">
    <property type="entry name" value="DISEASERSIST"/>
</dbReference>
<dbReference type="Pfam" id="PF23559">
    <property type="entry name" value="WHD_DRP"/>
    <property type="match status" value="1"/>
</dbReference>
<protein>
    <submittedName>
        <fullName evidence="8">Disease resistance protein RPM1-2</fullName>
    </submittedName>
</protein>
<dbReference type="InterPro" id="IPR042197">
    <property type="entry name" value="Apaf_helical"/>
</dbReference>
<evidence type="ECO:0000259" key="7">
    <source>
        <dbReference type="Pfam" id="PF23598"/>
    </source>
</evidence>
<evidence type="ECO:0000256" key="3">
    <source>
        <dbReference type="ARBA" id="ARBA00022821"/>
    </source>
</evidence>
<feature type="domain" description="Disease resistance protein winged helix" evidence="6">
    <location>
        <begin position="432"/>
        <end position="501"/>
    </location>
</feature>
<evidence type="ECO:0000259" key="4">
    <source>
        <dbReference type="Pfam" id="PF00931"/>
    </source>
</evidence>
<dbReference type="InterPro" id="IPR032675">
    <property type="entry name" value="LRR_dom_sf"/>
</dbReference>
<dbReference type="Gene3D" id="1.20.5.4130">
    <property type="match status" value="1"/>
</dbReference>
<dbReference type="PANTHER" id="PTHR23155:SF1052">
    <property type="entry name" value="DISEASE RESISTANCE PROTEIN RPM1"/>
    <property type="match status" value="1"/>
</dbReference>
<dbReference type="InterPro" id="IPR038005">
    <property type="entry name" value="RX-like_CC"/>
</dbReference>
<keyword evidence="3" id="KW-0611">Plant defense</keyword>
<dbReference type="FunFam" id="3.40.50.300:FF:001091">
    <property type="entry name" value="Probable disease resistance protein At1g61300"/>
    <property type="match status" value="1"/>
</dbReference>
<dbReference type="GO" id="GO:0098542">
    <property type="term" value="P:defense response to other organism"/>
    <property type="evidence" value="ECO:0007669"/>
    <property type="project" value="TreeGrafter"/>
</dbReference>
<dbReference type="EMBL" id="ON922638">
    <property type="protein sequence ID" value="WLD25413.1"/>
    <property type="molecule type" value="mRNA"/>
</dbReference>
<dbReference type="CDD" id="cd14798">
    <property type="entry name" value="RX-CC_like"/>
    <property type="match status" value="1"/>
</dbReference>
<dbReference type="FunFam" id="1.10.10.10:FF:000322">
    <property type="entry name" value="Probable disease resistance protein At1g63360"/>
    <property type="match status" value="1"/>
</dbReference>
<dbReference type="Gene3D" id="1.10.8.430">
    <property type="entry name" value="Helical domain of apoptotic protease-activating factors"/>
    <property type="match status" value="1"/>
</dbReference>
<name>A0AA49K7D2_9ROSA</name>
<dbReference type="InterPro" id="IPR044974">
    <property type="entry name" value="Disease_R_plants"/>
</dbReference>
<dbReference type="AlphaFoldDB" id="A0AA49K7D2"/>
<evidence type="ECO:0000259" key="6">
    <source>
        <dbReference type="Pfam" id="PF23559"/>
    </source>
</evidence>
<dbReference type="InterPro" id="IPR041118">
    <property type="entry name" value="Rx_N"/>
</dbReference>
<dbReference type="InterPro" id="IPR055414">
    <property type="entry name" value="LRR_R13L4/SHOC2-like"/>
</dbReference>
<dbReference type="Gene3D" id="3.40.50.300">
    <property type="entry name" value="P-loop containing nucleotide triphosphate hydrolases"/>
    <property type="match status" value="1"/>
</dbReference>
<dbReference type="PANTHER" id="PTHR23155">
    <property type="entry name" value="DISEASE RESISTANCE PROTEIN RP"/>
    <property type="match status" value="1"/>
</dbReference>
<dbReference type="InterPro" id="IPR002182">
    <property type="entry name" value="NB-ARC"/>
</dbReference>
<reference evidence="8" key="1">
    <citation type="submission" date="2022-07" db="EMBL/GenBank/DDBJ databases">
        <authorList>
            <person name="Fan W."/>
        </authorList>
    </citation>
    <scope>NUCLEOTIDE SEQUENCE</scope>
</reference>
<dbReference type="GO" id="GO:0043531">
    <property type="term" value="F:ADP binding"/>
    <property type="evidence" value="ECO:0007669"/>
    <property type="project" value="InterPro"/>
</dbReference>
<dbReference type="InterPro" id="IPR036388">
    <property type="entry name" value="WH-like_DNA-bd_sf"/>
</dbReference>
<dbReference type="Gene3D" id="3.80.10.10">
    <property type="entry name" value="Ribonuclease Inhibitor"/>
    <property type="match status" value="1"/>
</dbReference>
<dbReference type="InterPro" id="IPR027417">
    <property type="entry name" value="P-loop_NTPase"/>
</dbReference>
<sequence>MAETFLSPIIEKLTELLIEEGFSLKGVRKEVKSLKDELEIIEPFLKDAEAKVEKDKGFDASKAWLRQIREEAKRIEDLVDDYVYRIEHHRYEGGFMGALRKACHCIKALKARYDIASEIQDIKESLHGIKDRGVGFGLRPLEQGSSSKPTNAERQDPRLRSLFMEEDEIVCIDDASGELMRMLIDGESMRSVISLVGQGGIGKTTLARKVYNDEVVKAHFDCHAWITVSQSYDMKNLLRIVSRQVRLPQRIIEEECTIDELISPLQQFLQTRRYVVVFDDVWQNDIWNVMKNALPNNNNGSRIIITTRNDNVAAVSKENSCDVVKRLQPWSLEMAWQLFCKKAFRNDQFEGRCPQELEQLSYDILCKCQGLPLVIATIAGVLSTKQKSEFEWKNVLNNLTSELEKTDIEKILSLSYFDLPHHLRRCYLYFGVFPEDYRIYDNKLYGLWIAEGFVKARSNKTLEEVAEEYLNELIQRNLVLLETKYGISRECRVHDLMYEIILTHAGEWRFCKSLKGGMSSLGERSSRLSVYGPTENVLKTVGDSRIRSVFLFGTNELSKSFVVGLSEKCKLLKVLDLSNAPLDNLPKEVGNLFHLRCLRLRRTKVKTLPKSIGKLRNLQTLDVSHTLVQELPVEINKLINLRHIFAYSKYGKSDFCLECYRGVKMNEGIGRLENLQILTRVEAYPGREVGFAKELQKLRNIRSLSILKVTAEMGIALGASIEKMDHLKELTLTLINEDEVLDLRCISSPPLFLRWLQLNCRMQQLPDWIPKLYNLRMLDLKFSRLVDEPLGSLKGLPNLLFLRLLQTYDGEELHFEEGGFRKLKELRLVKLEGLKVVKIDNGALPLLEKLEFGPFPLMMEPTSFDIQQLSSLKSLEILDMPREFVLGLQPDGGPYYWKIQHVPSVKFCYKYRVDRHDVYKLGSSELLRRLQAQGN</sequence>
<dbReference type="Pfam" id="PF18052">
    <property type="entry name" value="Rx_N"/>
    <property type="match status" value="1"/>
</dbReference>
<evidence type="ECO:0000256" key="1">
    <source>
        <dbReference type="ARBA" id="ARBA00022737"/>
    </source>
</evidence>
<evidence type="ECO:0000313" key="8">
    <source>
        <dbReference type="EMBL" id="WLD25413.1"/>
    </source>
</evidence>